<feature type="domain" description="Thioredoxin" evidence="2">
    <location>
        <begin position="1"/>
        <end position="133"/>
    </location>
</feature>
<gene>
    <name evidence="3" type="ORF">GYMLUDRAFT_175993</name>
</gene>
<organism evidence="3 4">
    <name type="scientific">Collybiopsis luxurians FD-317 M1</name>
    <dbReference type="NCBI Taxonomy" id="944289"/>
    <lineage>
        <taxon>Eukaryota</taxon>
        <taxon>Fungi</taxon>
        <taxon>Dikarya</taxon>
        <taxon>Basidiomycota</taxon>
        <taxon>Agaricomycotina</taxon>
        <taxon>Agaricomycetes</taxon>
        <taxon>Agaricomycetidae</taxon>
        <taxon>Agaricales</taxon>
        <taxon>Marasmiineae</taxon>
        <taxon>Omphalotaceae</taxon>
        <taxon>Collybiopsis</taxon>
        <taxon>Collybiopsis luxurians</taxon>
    </lineage>
</organism>
<dbReference type="PROSITE" id="PS51352">
    <property type="entry name" value="THIOREDOXIN_2"/>
    <property type="match status" value="1"/>
</dbReference>
<dbReference type="HOGENOM" id="CLU_090389_14_1_1"/>
<sequence>MSNPTKYPIPGCGSPIEIQSVAEWNTILRHAYANNQTVIADFHAEWCQPCKVIAPVYANLATQNPFTYFLRVDVDGNRTRPIATKYSISAMPTFVVIKRPSEGGDGNGKGEVVEKLQGADPHGLARIANTHAS</sequence>
<dbReference type="Gene3D" id="3.40.30.10">
    <property type="entry name" value="Glutaredoxin"/>
    <property type="match status" value="1"/>
</dbReference>
<dbReference type="PANTHER" id="PTHR46115">
    <property type="entry name" value="THIOREDOXIN-LIKE PROTEIN 1"/>
    <property type="match status" value="1"/>
</dbReference>
<reference evidence="3 4" key="1">
    <citation type="submission" date="2014-04" db="EMBL/GenBank/DDBJ databases">
        <title>Evolutionary Origins and Diversification of the Mycorrhizal Mutualists.</title>
        <authorList>
            <consortium name="DOE Joint Genome Institute"/>
            <consortium name="Mycorrhizal Genomics Consortium"/>
            <person name="Kohler A."/>
            <person name="Kuo A."/>
            <person name="Nagy L.G."/>
            <person name="Floudas D."/>
            <person name="Copeland A."/>
            <person name="Barry K.W."/>
            <person name="Cichocki N."/>
            <person name="Veneault-Fourrey C."/>
            <person name="LaButti K."/>
            <person name="Lindquist E.A."/>
            <person name="Lipzen A."/>
            <person name="Lundell T."/>
            <person name="Morin E."/>
            <person name="Murat C."/>
            <person name="Riley R."/>
            <person name="Ohm R."/>
            <person name="Sun H."/>
            <person name="Tunlid A."/>
            <person name="Henrissat B."/>
            <person name="Grigoriev I.V."/>
            <person name="Hibbett D.S."/>
            <person name="Martin F."/>
        </authorList>
    </citation>
    <scope>NUCLEOTIDE SEQUENCE [LARGE SCALE GENOMIC DNA]</scope>
    <source>
        <strain evidence="3 4">FD-317 M1</strain>
    </source>
</reference>
<dbReference type="EMBL" id="KN834808">
    <property type="protein sequence ID" value="KIK55254.1"/>
    <property type="molecule type" value="Genomic_DNA"/>
</dbReference>
<evidence type="ECO:0000256" key="1">
    <source>
        <dbReference type="ARBA" id="ARBA00023157"/>
    </source>
</evidence>
<evidence type="ECO:0000313" key="3">
    <source>
        <dbReference type="EMBL" id="KIK55254.1"/>
    </source>
</evidence>
<dbReference type="AlphaFoldDB" id="A0A0D0BZB2"/>
<dbReference type="SUPFAM" id="SSF52833">
    <property type="entry name" value="Thioredoxin-like"/>
    <property type="match status" value="1"/>
</dbReference>
<dbReference type="InterPro" id="IPR013766">
    <property type="entry name" value="Thioredoxin_domain"/>
</dbReference>
<proteinExistence type="predicted"/>
<dbReference type="Proteomes" id="UP000053593">
    <property type="component" value="Unassembled WGS sequence"/>
</dbReference>
<evidence type="ECO:0000259" key="2">
    <source>
        <dbReference type="PROSITE" id="PS51352"/>
    </source>
</evidence>
<feature type="non-terminal residue" evidence="3">
    <location>
        <position position="133"/>
    </location>
</feature>
<name>A0A0D0BZB2_9AGAR</name>
<dbReference type="Pfam" id="PF00085">
    <property type="entry name" value="Thioredoxin"/>
    <property type="match status" value="1"/>
</dbReference>
<accession>A0A0D0BZB2</accession>
<keyword evidence="4" id="KW-1185">Reference proteome</keyword>
<evidence type="ECO:0000313" key="4">
    <source>
        <dbReference type="Proteomes" id="UP000053593"/>
    </source>
</evidence>
<keyword evidence="1" id="KW-1015">Disulfide bond</keyword>
<dbReference type="InterPro" id="IPR036249">
    <property type="entry name" value="Thioredoxin-like_sf"/>
</dbReference>
<dbReference type="CDD" id="cd02947">
    <property type="entry name" value="TRX_family"/>
    <property type="match status" value="1"/>
</dbReference>
<dbReference type="PRINTS" id="PR00421">
    <property type="entry name" value="THIOREDOXIN"/>
</dbReference>
<protein>
    <recommendedName>
        <fullName evidence="2">Thioredoxin domain-containing protein</fullName>
    </recommendedName>
</protein>
<dbReference type="OrthoDB" id="2121326at2759"/>